<dbReference type="InterPro" id="IPR000595">
    <property type="entry name" value="cNMP-bd_dom"/>
</dbReference>
<feature type="region of interest" description="Disordered" evidence="1">
    <location>
        <begin position="728"/>
        <end position="750"/>
    </location>
</feature>
<organism evidence="5 6">
    <name type="scientific">Pilimelia columellifera subsp. columellifera</name>
    <dbReference type="NCBI Taxonomy" id="706583"/>
    <lineage>
        <taxon>Bacteria</taxon>
        <taxon>Bacillati</taxon>
        <taxon>Actinomycetota</taxon>
        <taxon>Actinomycetes</taxon>
        <taxon>Micromonosporales</taxon>
        <taxon>Micromonosporaceae</taxon>
        <taxon>Pilimelia</taxon>
    </lineage>
</organism>
<feature type="transmembrane region" description="Helical" evidence="2">
    <location>
        <begin position="383"/>
        <end position="405"/>
    </location>
</feature>
<evidence type="ECO:0000313" key="5">
    <source>
        <dbReference type="EMBL" id="GAA2515724.1"/>
    </source>
</evidence>
<keyword evidence="2" id="KW-0812">Transmembrane</keyword>
<evidence type="ECO:0000256" key="1">
    <source>
        <dbReference type="SAM" id="MobiDB-lite"/>
    </source>
</evidence>
<feature type="transmembrane region" description="Helical" evidence="2">
    <location>
        <begin position="253"/>
        <end position="273"/>
    </location>
</feature>
<evidence type="ECO:0000313" key="6">
    <source>
        <dbReference type="Proteomes" id="UP001499978"/>
    </source>
</evidence>
<feature type="compositionally biased region" description="Low complexity" evidence="1">
    <location>
        <begin position="953"/>
        <end position="990"/>
    </location>
</feature>
<gene>
    <name evidence="5" type="ORF">GCM10010201_10260</name>
</gene>
<dbReference type="InterPro" id="IPR014710">
    <property type="entry name" value="RmlC-like_jellyroll"/>
</dbReference>
<dbReference type="RefSeq" id="WP_344169017.1">
    <property type="nucleotide sequence ID" value="NZ_BAAARY010000003.1"/>
</dbReference>
<feature type="transmembrane region" description="Helical" evidence="2">
    <location>
        <begin position="425"/>
        <end position="446"/>
    </location>
</feature>
<evidence type="ECO:0000259" key="4">
    <source>
        <dbReference type="SMART" id="SM00100"/>
    </source>
</evidence>
<name>A0ABN3N742_9ACTN</name>
<dbReference type="InterPro" id="IPR013783">
    <property type="entry name" value="Ig-like_fold"/>
</dbReference>
<keyword evidence="2" id="KW-0472">Membrane</keyword>
<feature type="transmembrane region" description="Helical" evidence="2">
    <location>
        <begin position="217"/>
        <end position="241"/>
    </location>
</feature>
<feature type="compositionally biased region" description="Pro residues" evidence="1">
    <location>
        <begin position="736"/>
        <end position="745"/>
    </location>
</feature>
<dbReference type="SMART" id="SM00100">
    <property type="entry name" value="cNMP"/>
    <property type="match status" value="1"/>
</dbReference>
<feature type="transmembrane region" description="Helical" evidence="2">
    <location>
        <begin position="758"/>
        <end position="778"/>
    </location>
</feature>
<dbReference type="InterPro" id="IPR018490">
    <property type="entry name" value="cNMP-bd_dom_sf"/>
</dbReference>
<feature type="region of interest" description="Disordered" evidence="1">
    <location>
        <begin position="940"/>
        <end position="1032"/>
    </location>
</feature>
<dbReference type="SMART" id="SM00089">
    <property type="entry name" value="PKD"/>
    <property type="match status" value="1"/>
</dbReference>
<reference evidence="5 6" key="1">
    <citation type="journal article" date="2019" name="Int. J. Syst. Evol. Microbiol.">
        <title>The Global Catalogue of Microorganisms (GCM) 10K type strain sequencing project: providing services to taxonomists for standard genome sequencing and annotation.</title>
        <authorList>
            <consortium name="The Broad Institute Genomics Platform"/>
            <consortium name="The Broad Institute Genome Sequencing Center for Infectious Disease"/>
            <person name="Wu L."/>
            <person name="Ma J."/>
        </authorList>
    </citation>
    <scope>NUCLEOTIDE SEQUENCE [LARGE SCALE GENOMIC DNA]</scope>
    <source>
        <strain evidence="5 6">JCM 3367</strain>
    </source>
</reference>
<evidence type="ECO:0000256" key="2">
    <source>
        <dbReference type="SAM" id="Phobius"/>
    </source>
</evidence>
<dbReference type="SUPFAM" id="SSF51206">
    <property type="entry name" value="cAMP-binding domain-like"/>
    <property type="match status" value="1"/>
</dbReference>
<feature type="domain" description="Cyclic nucleotide-binding" evidence="4">
    <location>
        <begin position="477"/>
        <end position="612"/>
    </location>
</feature>
<dbReference type="SUPFAM" id="SSF49299">
    <property type="entry name" value="PKD domain"/>
    <property type="match status" value="1"/>
</dbReference>
<dbReference type="Proteomes" id="UP001499978">
    <property type="component" value="Unassembled WGS sequence"/>
</dbReference>
<evidence type="ECO:0000259" key="3">
    <source>
        <dbReference type="SMART" id="SM00089"/>
    </source>
</evidence>
<keyword evidence="2" id="KW-1133">Transmembrane helix</keyword>
<feature type="transmembrane region" description="Helical" evidence="2">
    <location>
        <begin position="309"/>
        <end position="327"/>
    </location>
</feature>
<comment type="caution">
    <text evidence="5">The sequence shown here is derived from an EMBL/GenBank/DDBJ whole genome shotgun (WGS) entry which is preliminary data.</text>
</comment>
<feature type="transmembrane region" description="Helical" evidence="2">
    <location>
        <begin position="186"/>
        <end position="211"/>
    </location>
</feature>
<dbReference type="InterPro" id="IPR035986">
    <property type="entry name" value="PKD_dom_sf"/>
</dbReference>
<dbReference type="Gene3D" id="2.60.40.10">
    <property type="entry name" value="Immunoglobulins"/>
    <property type="match status" value="1"/>
</dbReference>
<sequence length="1145" mass="117342">MAVVETRTDLWQAVAGRAPGTPSGPADADVWAAVRERLNPAKARPALRAGVERSDLVSVRNVPYVMLRSPDTGGRSCYLRLTADEARLALLMDGERTVARLVAEFARITGRLAPDQVVRVVADLAANRMLDELPVDALRPLASVARAPWQVRWGRTLLAAAGGRRMVVGDVDPLVTAMYRAGGRWLFTRSALVIGGVVALAGVAIFLWSWLTGARSLFLVGGSYVTGAAILVGLNVVALAFHELGHALAVKHAGREVPAAGFLVYFGIPSVFVDTTDVWMAGRRARLGVTAAGPAAGLALAGFVQLVGLAVPAVAPLAFVLAFAWYINTLFNLNPLLALDGYYLLMDWLEIPNLRARGLAWVSARLRRRRPSWRELDSEGRLIALYGMLAAAWLLIAVNLGLRVWTDRLAGLALGLWREGALARLLFVAVIAALAAPALVALAGWLSRVIRRWRAELAARRDASDAPRRLAALRGSVLGQLPAPVLNGLAARGSWHHPAPGQPILQAGAAVGAVFVVVGGSVDGRAPADASGVVRERVGPGGIIGLAGALSGSESSLTWHVAAGAVLLSLPASAVAAALSPLPGLPPAERSEAESLFAETPALQAMSAEDRLGLAVSAQPVILAPGMAVALTAERDAVVIASGEVTLDDGRALRRGTLIGPTGATTSQEVGHTRTPVRLWSLPAAATSLLPRLAVSLARDVAEPVAVGALGGVGVLAAAGGAPSSGLHTSAAYPPVTGPPGPPTPDDSGQDGRFERRLWWLLLSLLLVGLLLSGSQLLPGPAWAEMPDDRALLVAERGGATATVNGADRRLDPGDRAYLRAGDSVRVADRARARIVYRGGASTLLCAGSLATVDAIAGGTDAPVAGLRLARGSLIADTAAANRAFGALTLTVSDQGRATVNQGPSRHAVAGGETVVASGTVLRDGQPVAATGAEVGCATLARPPALPPPLTPSEPTAAPLPSASASASPSASPSPSPSAGASPSPSQSRPSPSPSNGPGRDRTPPRITGVAADPGTIDQRPPDGQVCGPPPESFAATAADAGATAIVTAGATATVTARVADNQDSAGQLRTRMTWQFGDGQSVSMTVGRSGDKFSGTVTVPHGAGQERGGTVVVRVTATDRAGNAATATTTIAVNPCYPRPPARS</sequence>
<dbReference type="Gene3D" id="2.60.120.10">
    <property type="entry name" value="Jelly Rolls"/>
    <property type="match status" value="1"/>
</dbReference>
<proteinExistence type="predicted"/>
<protein>
    <recommendedName>
        <fullName evidence="7">Peptide zinc metalloprotease protein</fullName>
    </recommendedName>
</protein>
<keyword evidence="6" id="KW-1185">Reference proteome</keyword>
<feature type="domain" description="PKD/Chitinase" evidence="3">
    <location>
        <begin position="1038"/>
        <end position="1137"/>
    </location>
</feature>
<dbReference type="EMBL" id="BAAARY010000003">
    <property type="protein sequence ID" value="GAA2515724.1"/>
    <property type="molecule type" value="Genomic_DNA"/>
</dbReference>
<evidence type="ECO:0008006" key="7">
    <source>
        <dbReference type="Google" id="ProtNLM"/>
    </source>
</evidence>
<accession>A0ABN3N742</accession>
<dbReference type="InterPro" id="IPR022409">
    <property type="entry name" value="PKD/Chitinase_dom"/>
</dbReference>